<feature type="transmembrane region" description="Helical" evidence="8">
    <location>
        <begin position="37"/>
        <end position="57"/>
    </location>
</feature>
<feature type="transmembrane region" description="Helical" evidence="8">
    <location>
        <begin position="9"/>
        <end position="31"/>
    </location>
</feature>
<comment type="caution">
    <text evidence="9">The sequence shown here is derived from an EMBL/GenBank/DDBJ whole genome shotgun (WGS) entry which is preliminary data.</text>
</comment>
<evidence type="ECO:0000313" key="9">
    <source>
        <dbReference type="EMBL" id="MBP1889187.1"/>
    </source>
</evidence>
<evidence type="ECO:0000256" key="6">
    <source>
        <dbReference type="ARBA" id="ARBA00022989"/>
    </source>
</evidence>
<keyword evidence="5 8" id="KW-0812">Transmembrane</keyword>
<dbReference type="Proteomes" id="UP000783390">
    <property type="component" value="Unassembled WGS sequence"/>
</dbReference>
<dbReference type="RefSeq" id="WP_209795906.1">
    <property type="nucleotide sequence ID" value="NZ_JAGGJZ010000002.1"/>
</dbReference>
<dbReference type="NCBIfam" id="TIGR00912">
    <property type="entry name" value="2A0309"/>
    <property type="match status" value="1"/>
</dbReference>
<feature type="transmembrane region" description="Helical" evidence="8">
    <location>
        <begin position="180"/>
        <end position="201"/>
    </location>
</feature>
<protein>
    <submittedName>
        <fullName evidence="9">Spore germination protein (Amino acid permease)</fullName>
    </submittedName>
</protein>
<keyword evidence="10" id="KW-1185">Reference proteome</keyword>
<accession>A0ABS4EZC1</accession>
<feature type="transmembrane region" description="Helical" evidence="8">
    <location>
        <begin position="273"/>
        <end position="291"/>
    </location>
</feature>
<evidence type="ECO:0000256" key="5">
    <source>
        <dbReference type="ARBA" id="ARBA00022692"/>
    </source>
</evidence>
<reference evidence="9 10" key="1">
    <citation type="submission" date="2021-03" db="EMBL/GenBank/DDBJ databases">
        <title>Genomic Encyclopedia of Type Strains, Phase IV (KMG-IV): sequencing the most valuable type-strain genomes for metagenomic binning, comparative biology and taxonomic classification.</title>
        <authorList>
            <person name="Goeker M."/>
        </authorList>
    </citation>
    <scope>NUCLEOTIDE SEQUENCE [LARGE SCALE GENOMIC DNA]</scope>
    <source>
        <strain evidence="9 10">DSM 3984</strain>
    </source>
</reference>
<keyword evidence="4" id="KW-0309">Germination</keyword>
<evidence type="ECO:0000256" key="7">
    <source>
        <dbReference type="ARBA" id="ARBA00023136"/>
    </source>
</evidence>
<dbReference type="PANTHER" id="PTHR34975">
    <property type="entry name" value="SPORE GERMINATION PROTEIN A2"/>
    <property type="match status" value="1"/>
</dbReference>
<comment type="subcellular location">
    <subcellularLocation>
        <location evidence="1">Membrane</location>
        <topology evidence="1">Multi-pass membrane protein</topology>
    </subcellularLocation>
</comment>
<dbReference type="Pfam" id="PF03845">
    <property type="entry name" value="Spore_permease"/>
    <property type="match status" value="1"/>
</dbReference>
<name>A0ABS4EZC1_9CLOT</name>
<comment type="similarity">
    <text evidence="2">Belongs to the amino acid-polyamine-organocation (APC) superfamily. Spore germination protein (SGP) (TC 2.A.3.9) family.</text>
</comment>
<dbReference type="InterPro" id="IPR004761">
    <property type="entry name" value="Spore_GerAB"/>
</dbReference>
<dbReference type="PANTHER" id="PTHR34975:SF2">
    <property type="entry name" value="SPORE GERMINATION PROTEIN A2"/>
    <property type="match status" value="1"/>
</dbReference>
<gene>
    <name evidence="9" type="ORF">J2Z53_000768</name>
</gene>
<evidence type="ECO:0000256" key="4">
    <source>
        <dbReference type="ARBA" id="ARBA00022544"/>
    </source>
</evidence>
<evidence type="ECO:0000313" key="10">
    <source>
        <dbReference type="Proteomes" id="UP000783390"/>
    </source>
</evidence>
<feature type="transmembrane region" description="Helical" evidence="8">
    <location>
        <begin position="77"/>
        <end position="94"/>
    </location>
</feature>
<evidence type="ECO:0000256" key="1">
    <source>
        <dbReference type="ARBA" id="ARBA00004141"/>
    </source>
</evidence>
<dbReference type="EMBL" id="JAGGJZ010000002">
    <property type="protein sequence ID" value="MBP1889187.1"/>
    <property type="molecule type" value="Genomic_DNA"/>
</dbReference>
<keyword evidence="3" id="KW-0813">Transport</keyword>
<feature type="transmembrane region" description="Helical" evidence="8">
    <location>
        <begin position="114"/>
        <end position="130"/>
    </location>
</feature>
<keyword evidence="7 8" id="KW-0472">Membrane</keyword>
<feature type="transmembrane region" description="Helical" evidence="8">
    <location>
        <begin position="329"/>
        <end position="351"/>
    </location>
</feature>
<organism evidence="9 10">
    <name type="scientific">Clostridium moniliforme</name>
    <dbReference type="NCBI Taxonomy" id="39489"/>
    <lineage>
        <taxon>Bacteria</taxon>
        <taxon>Bacillati</taxon>
        <taxon>Bacillota</taxon>
        <taxon>Clostridia</taxon>
        <taxon>Eubacteriales</taxon>
        <taxon>Clostridiaceae</taxon>
        <taxon>Clostridium</taxon>
    </lineage>
</organism>
<proteinExistence type="inferred from homology"/>
<keyword evidence="6 8" id="KW-1133">Transmembrane helix</keyword>
<evidence type="ECO:0000256" key="3">
    <source>
        <dbReference type="ARBA" id="ARBA00022448"/>
    </source>
</evidence>
<feature type="transmembrane region" description="Helical" evidence="8">
    <location>
        <begin position="137"/>
        <end position="160"/>
    </location>
</feature>
<feature type="transmembrane region" description="Helical" evidence="8">
    <location>
        <begin position="213"/>
        <end position="233"/>
    </location>
</feature>
<feature type="transmembrane region" description="Helical" evidence="8">
    <location>
        <begin position="300"/>
        <end position="317"/>
    </location>
</feature>
<evidence type="ECO:0000256" key="8">
    <source>
        <dbReference type="SAM" id="Phobius"/>
    </source>
</evidence>
<evidence type="ECO:0000256" key="2">
    <source>
        <dbReference type="ARBA" id="ARBA00007998"/>
    </source>
</evidence>
<sequence>MNKLSNKHYLFFILIVSSISLRSYSSVFINLGGRDTWIASIIAGIIYIAYVYFIIYVCKQTNSFDIKEIFKNTYPKTIGNILLFIFAFALFLTSVETAAVQSDSIHSTIFLETPIWYCLLFFIIPAGYLITRRIETLVIVIIITVILVFSSMFFVEVLTLKYHTFQYLLPFFELGVNRRFLLSILLILGSLSSTAITFPFLKYISKKDKILKYSTIGTIIIAIISTLSILSAISTFGPIRASNIYYPEFLRVQRIQLNGFIEFGDLFFISKTVSVWFLKYVLCAVAILYMYKNVFTNKKIFAIGYSFLAYICSYVISKKHYLLFDFLKYYELIALILLCILPFITFLIYYLKYKKKSQINSNFKNKNNS</sequence>